<evidence type="ECO:0000313" key="7">
    <source>
        <dbReference type="Proteomes" id="UP000035444"/>
    </source>
</evidence>
<dbReference type="PROSITE" id="PS50977">
    <property type="entry name" value="HTH_TETR_2"/>
    <property type="match status" value="1"/>
</dbReference>
<dbReference type="Gene3D" id="1.10.357.10">
    <property type="entry name" value="Tetracycline Repressor, domain 2"/>
    <property type="match status" value="1"/>
</dbReference>
<protein>
    <recommendedName>
        <fullName evidence="5">HTH tetR-type domain-containing protein</fullName>
    </recommendedName>
</protein>
<name>A0A0H2MGR3_9PROT</name>
<sequence length="191" mass="21726">MPKSREHQNSLKRAAIAATTLTLLEEYGGEGLSMRRVAERSGMSLGNLQYHYKNKEELLSAILNDFLTQYLEENWGERENCSLEQIFLQILTHSSFDSCAIVFKELWSLSTRNDSINGMLDQFYQQTHELFCQLLTASCDFSVEDEKIARTVNILMPFLEGYCVTKKALQPDPEVLAVDLASLAENFLKNG</sequence>
<dbReference type="STRING" id="1489064.WH96_14315"/>
<evidence type="ECO:0000256" key="1">
    <source>
        <dbReference type="ARBA" id="ARBA00023015"/>
    </source>
</evidence>
<dbReference type="Gene3D" id="1.10.10.60">
    <property type="entry name" value="Homeodomain-like"/>
    <property type="match status" value="1"/>
</dbReference>
<keyword evidence="1" id="KW-0805">Transcription regulation</keyword>
<dbReference type="InterPro" id="IPR009057">
    <property type="entry name" value="Homeodomain-like_sf"/>
</dbReference>
<dbReference type="PRINTS" id="PR00455">
    <property type="entry name" value="HTHTETR"/>
</dbReference>
<evidence type="ECO:0000313" key="6">
    <source>
        <dbReference type="EMBL" id="KLN59907.1"/>
    </source>
</evidence>
<dbReference type="InterPro" id="IPR050109">
    <property type="entry name" value="HTH-type_TetR-like_transc_reg"/>
</dbReference>
<reference evidence="6 7" key="1">
    <citation type="submission" date="2015-03" db="EMBL/GenBank/DDBJ databases">
        <title>Genome Sequence of Kiloniella spongiae MEBiC09566, isolated from a marine sponge.</title>
        <authorList>
            <person name="Shao Z."/>
            <person name="Wang L."/>
            <person name="Li X."/>
        </authorList>
    </citation>
    <scope>NUCLEOTIDE SEQUENCE [LARGE SCALE GENOMIC DNA]</scope>
    <source>
        <strain evidence="6 7">MEBiC09566</strain>
    </source>
</reference>
<gene>
    <name evidence="6" type="ORF">WH96_14315</name>
</gene>
<keyword evidence="2 4" id="KW-0238">DNA-binding</keyword>
<feature type="DNA-binding region" description="H-T-H motif" evidence="4">
    <location>
        <begin position="33"/>
        <end position="52"/>
    </location>
</feature>
<dbReference type="InterPro" id="IPR001647">
    <property type="entry name" value="HTH_TetR"/>
</dbReference>
<keyword evidence="7" id="KW-1185">Reference proteome</keyword>
<dbReference type="GO" id="GO:0000976">
    <property type="term" value="F:transcription cis-regulatory region binding"/>
    <property type="evidence" value="ECO:0007669"/>
    <property type="project" value="TreeGrafter"/>
</dbReference>
<evidence type="ECO:0000256" key="3">
    <source>
        <dbReference type="ARBA" id="ARBA00023163"/>
    </source>
</evidence>
<evidence type="ECO:0000259" key="5">
    <source>
        <dbReference type="PROSITE" id="PS50977"/>
    </source>
</evidence>
<accession>A0A0H2MGR3</accession>
<evidence type="ECO:0000256" key="4">
    <source>
        <dbReference type="PROSITE-ProRule" id="PRU00335"/>
    </source>
</evidence>
<dbReference type="SUPFAM" id="SSF46689">
    <property type="entry name" value="Homeodomain-like"/>
    <property type="match status" value="1"/>
</dbReference>
<dbReference type="EMBL" id="LAQL01000009">
    <property type="protein sequence ID" value="KLN59907.1"/>
    <property type="molecule type" value="Genomic_DNA"/>
</dbReference>
<proteinExistence type="predicted"/>
<dbReference type="AlphaFoldDB" id="A0A0H2MGR3"/>
<dbReference type="PANTHER" id="PTHR30055">
    <property type="entry name" value="HTH-TYPE TRANSCRIPTIONAL REGULATOR RUTR"/>
    <property type="match status" value="1"/>
</dbReference>
<keyword evidence="3" id="KW-0804">Transcription</keyword>
<dbReference type="Pfam" id="PF00440">
    <property type="entry name" value="TetR_N"/>
    <property type="match status" value="1"/>
</dbReference>
<dbReference type="RefSeq" id="WP_047764896.1">
    <property type="nucleotide sequence ID" value="NZ_LAQL01000009.1"/>
</dbReference>
<organism evidence="6 7">
    <name type="scientific">Kiloniella spongiae</name>
    <dbReference type="NCBI Taxonomy" id="1489064"/>
    <lineage>
        <taxon>Bacteria</taxon>
        <taxon>Pseudomonadati</taxon>
        <taxon>Pseudomonadota</taxon>
        <taxon>Alphaproteobacteria</taxon>
        <taxon>Rhodospirillales</taxon>
        <taxon>Kiloniellaceae</taxon>
        <taxon>Kiloniella</taxon>
    </lineage>
</organism>
<feature type="domain" description="HTH tetR-type" evidence="5">
    <location>
        <begin position="10"/>
        <end position="70"/>
    </location>
</feature>
<dbReference type="PANTHER" id="PTHR30055:SF234">
    <property type="entry name" value="HTH-TYPE TRANSCRIPTIONAL REGULATOR BETI"/>
    <property type="match status" value="1"/>
</dbReference>
<dbReference type="Proteomes" id="UP000035444">
    <property type="component" value="Unassembled WGS sequence"/>
</dbReference>
<dbReference type="GO" id="GO:0003700">
    <property type="term" value="F:DNA-binding transcription factor activity"/>
    <property type="evidence" value="ECO:0007669"/>
    <property type="project" value="TreeGrafter"/>
</dbReference>
<evidence type="ECO:0000256" key="2">
    <source>
        <dbReference type="ARBA" id="ARBA00023125"/>
    </source>
</evidence>
<comment type="caution">
    <text evidence="6">The sequence shown here is derived from an EMBL/GenBank/DDBJ whole genome shotgun (WGS) entry which is preliminary data.</text>
</comment>